<dbReference type="Gene3D" id="3.90.1150.10">
    <property type="entry name" value="Aspartate Aminotransferase, domain 1"/>
    <property type="match status" value="1"/>
</dbReference>
<dbReference type="InterPro" id="IPR010111">
    <property type="entry name" value="Kynureninase"/>
</dbReference>
<evidence type="ECO:0000256" key="6">
    <source>
        <dbReference type="PIRNR" id="PIRNR038800"/>
    </source>
</evidence>
<proteinExistence type="inferred from homology"/>
<dbReference type="Proteomes" id="UP001064971">
    <property type="component" value="Chromosome"/>
</dbReference>
<reference evidence="7" key="1">
    <citation type="submission" date="2022-07" db="EMBL/GenBank/DDBJ databases">
        <title>Complete Genome Sequence of the Radioresistant Bacterium Deinococcus aetherius ST0316, Isolated from the Air Dust collected in Lower Stratosphere above Japan.</title>
        <authorList>
            <person name="Satoh K."/>
            <person name="Hagiwara K."/>
            <person name="Katsumata K."/>
            <person name="Kubo A."/>
            <person name="Yokobori S."/>
            <person name="Yamagishi A."/>
            <person name="Oono Y."/>
            <person name="Narumi I."/>
        </authorList>
    </citation>
    <scope>NUCLEOTIDE SEQUENCE</scope>
    <source>
        <strain evidence="7">ST0316</strain>
    </source>
</reference>
<feature type="binding site" evidence="4">
    <location>
        <position position="284"/>
    </location>
    <ligand>
        <name>pyridoxal 5'-phosphate</name>
        <dbReference type="ChEBI" id="CHEBI:597326"/>
    </ligand>
</feature>
<keyword evidence="2 4" id="KW-0378">Hydrolase</keyword>
<keyword evidence="3 4" id="KW-0663">Pyridoxal phosphate</keyword>
<evidence type="ECO:0000256" key="2">
    <source>
        <dbReference type="ARBA" id="ARBA00022801"/>
    </source>
</evidence>
<comment type="subunit">
    <text evidence="4 6">Homodimer.</text>
</comment>
<dbReference type="PANTHER" id="PTHR14084:SF0">
    <property type="entry name" value="KYNURENINASE"/>
    <property type="match status" value="1"/>
</dbReference>
<evidence type="ECO:0000313" key="8">
    <source>
        <dbReference type="Proteomes" id="UP001064971"/>
    </source>
</evidence>
<evidence type="ECO:0000256" key="3">
    <source>
        <dbReference type="ARBA" id="ARBA00022898"/>
    </source>
</evidence>
<dbReference type="NCBIfam" id="TIGR01814">
    <property type="entry name" value="kynureninase"/>
    <property type="match status" value="1"/>
</dbReference>
<organism evidence="7 8">
    <name type="scientific">Deinococcus aetherius</name>
    <dbReference type="NCBI Taxonomy" id="200252"/>
    <lineage>
        <taxon>Bacteria</taxon>
        <taxon>Thermotogati</taxon>
        <taxon>Deinococcota</taxon>
        <taxon>Deinococci</taxon>
        <taxon>Deinococcales</taxon>
        <taxon>Deinococcaceae</taxon>
        <taxon>Deinococcus</taxon>
    </lineage>
</organism>
<feature type="binding site" evidence="4">
    <location>
        <position position="228"/>
    </location>
    <ligand>
        <name>pyridoxal 5'-phosphate</name>
        <dbReference type="ChEBI" id="CHEBI:597326"/>
    </ligand>
</feature>
<name>A0ABN6RH31_9DEIO</name>
<dbReference type="Pfam" id="PF22580">
    <property type="entry name" value="KYNU_C"/>
    <property type="match status" value="1"/>
</dbReference>
<feature type="binding site" evidence="4">
    <location>
        <position position="174"/>
    </location>
    <ligand>
        <name>pyridoxal 5'-phosphate</name>
        <dbReference type="ChEBI" id="CHEBI:597326"/>
    </ligand>
</feature>
<dbReference type="SUPFAM" id="SSF53383">
    <property type="entry name" value="PLP-dependent transferases"/>
    <property type="match status" value="1"/>
</dbReference>
<keyword evidence="1 4" id="KW-0662">Pyridine nucleotide biosynthesis</keyword>
<evidence type="ECO:0000256" key="1">
    <source>
        <dbReference type="ARBA" id="ARBA00022642"/>
    </source>
</evidence>
<dbReference type="PANTHER" id="PTHR14084">
    <property type="entry name" value="KYNURENINASE"/>
    <property type="match status" value="1"/>
</dbReference>
<dbReference type="HAMAP" id="MF_01970">
    <property type="entry name" value="Kynureninase"/>
    <property type="match status" value="1"/>
</dbReference>
<evidence type="ECO:0000256" key="4">
    <source>
        <dbReference type="HAMAP-Rule" id="MF_01970"/>
    </source>
</evidence>
<evidence type="ECO:0000313" key="7">
    <source>
        <dbReference type="EMBL" id="BDP40927.1"/>
    </source>
</evidence>
<comment type="catalytic activity">
    <reaction evidence="6">
        <text>3-hydroxy-L-kynurenine + H2O = 3-hydroxyanthranilate + L-alanine + H(+)</text>
        <dbReference type="Rhea" id="RHEA:25143"/>
        <dbReference type="ChEBI" id="CHEBI:15377"/>
        <dbReference type="ChEBI" id="CHEBI:15378"/>
        <dbReference type="ChEBI" id="CHEBI:36559"/>
        <dbReference type="ChEBI" id="CHEBI:57972"/>
        <dbReference type="ChEBI" id="CHEBI:58125"/>
        <dbReference type="EC" id="3.7.1.3"/>
    </reaction>
</comment>
<comment type="function">
    <text evidence="4 6">Catalyzes the cleavage of L-kynurenine (L-Kyn) and L-3-hydroxykynurenine (L-3OHKyn) into anthranilic acid (AA) and 3-hydroxyanthranilic acid (3-OHAA), respectively.</text>
</comment>
<dbReference type="InterPro" id="IPR015422">
    <property type="entry name" value="PyrdxlP-dep_Trfase_small"/>
</dbReference>
<comment type="pathway">
    <text evidence="4 6">Cofactor biosynthesis; NAD(+) biosynthesis; quinolinate from L-kynurenine: step 2/3.</text>
</comment>
<comment type="cofactor">
    <cofactor evidence="4 6">
        <name>pyridoxal 5'-phosphate</name>
        <dbReference type="ChEBI" id="CHEBI:597326"/>
    </cofactor>
</comment>
<sequence>MTPPDLDGLRALDARDPLASKRAEFLIPGGVIYLDGNSLGVLPARVPERMERVVREEWGQDLIRSWNTHGWIDLPARVGARIARLIGADADEVIAADSTSVNLFKVLSAALHVAAKGDPRRRVIVAEEDNFPTDLYIAQGLAALLGEARAELRLVAPHRVADAVGDDTAVLMLTQVDYRTGERHDLPAVTRRAHERGALAVWDLAHSAGAFPVDLNGAGADFAVGCGYKYLNGGPGAPAFLYVARRHHADAPNVLSGWMGHASPFEFTSRYTGASGIGQYATGTPSILSLSALDAALEVFEDVEMRLVREKSLSLTRTFIELTRPLCARHGFRLATPEDDARRGSQVSLAHPHGYEIMQALIAAGVVGDFRAPNLLRFGFTPLYTSHEDVWHAVQTLDTVMREGRWQDARYAERNAVT</sequence>
<protein>
    <recommendedName>
        <fullName evidence="4 5">Kynureninase</fullName>
        <ecNumber evidence="4 5">3.7.1.3</ecNumber>
    </recommendedName>
    <alternativeName>
        <fullName evidence="4">L-kynurenine hydrolase</fullName>
    </alternativeName>
</protein>
<dbReference type="InterPro" id="IPR015424">
    <property type="entry name" value="PyrdxlP-dep_Trfase"/>
</dbReference>
<dbReference type="EC" id="3.7.1.3" evidence="4 5"/>
<dbReference type="InterPro" id="IPR015421">
    <property type="entry name" value="PyrdxlP-dep_Trfase_major"/>
</dbReference>
<dbReference type="PIRSF" id="PIRSF038800">
    <property type="entry name" value="KYNU"/>
    <property type="match status" value="1"/>
</dbReference>
<comment type="pathway">
    <text evidence="4 6">Amino-acid degradation; L-kynurenine degradation; L-alanine and anthranilate from L-kynurenine: step 1/1.</text>
</comment>
<feature type="binding site" evidence="4">
    <location>
        <position position="206"/>
    </location>
    <ligand>
        <name>pyridoxal 5'-phosphate</name>
        <dbReference type="ChEBI" id="CHEBI:597326"/>
    </ligand>
</feature>
<gene>
    <name evidence="4 7" type="primary">kynU</name>
    <name evidence="7" type="ORF">DAETH_08960</name>
</gene>
<feature type="binding site" evidence="4">
    <location>
        <position position="258"/>
    </location>
    <ligand>
        <name>pyridoxal 5'-phosphate</name>
        <dbReference type="ChEBI" id="CHEBI:597326"/>
    </ligand>
</feature>
<keyword evidence="8" id="KW-1185">Reference proteome</keyword>
<comment type="similarity">
    <text evidence="4 6">Belongs to the kynureninase family.</text>
</comment>
<dbReference type="RefSeq" id="WP_264776727.1">
    <property type="nucleotide sequence ID" value="NZ_AP026560.1"/>
</dbReference>
<feature type="binding site" evidence="4">
    <location>
        <position position="100"/>
    </location>
    <ligand>
        <name>pyridoxal 5'-phosphate</name>
        <dbReference type="ChEBI" id="CHEBI:597326"/>
    </ligand>
</feature>
<dbReference type="Gene3D" id="3.40.640.10">
    <property type="entry name" value="Type I PLP-dependent aspartate aminotransferase-like (Major domain)"/>
    <property type="match status" value="1"/>
</dbReference>
<feature type="binding site" evidence="4">
    <location>
        <begin position="131"/>
        <end position="134"/>
    </location>
    <ligand>
        <name>pyridoxal 5'-phosphate</name>
        <dbReference type="ChEBI" id="CHEBI:597326"/>
    </ligand>
</feature>
<accession>A0ABN6RH31</accession>
<feature type="binding site" evidence="4">
    <location>
        <position position="99"/>
    </location>
    <ligand>
        <name>pyridoxal 5'-phosphate</name>
        <dbReference type="ChEBI" id="CHEBI:597326"/>
    </ligand>
</feature>
<feature type="binding site" evidence="4">
    <location>
        <position position="203"/>
    </location>
    <ligand>
        <name>pyridoxal 5'-phosphate</name>
        <dbReference type="ChEBI" id="CHEBI:597326"/>
    </ligand>
</feature>
<comment type="catalytic activity">
    <reaction evidence="4 6">
        <text>L-kynurenine + H2O = anthranilate + L-alanine + H(+)</text>
        <dbReference type="Rhea" id="RHEA:16813"/>
        <dbReference type="ChEBI" id="CHEBI:15377"/>
        <dbReference type="ChEBI" id="CHEBI:15378"/>
        <dbReference type="ChEBI" id="CHEBI:16567"/>
        <dbReference type="ChEBI" id="CHEBI:57959"/>
        <dbReference type="ChEBI" id="CHEBI:57972"/>
        <dbReference type="EC" id="3.7.1.3"/>
    </reaction>
</comment>
<dbReference type="EMBL" id="AP026560">
    <property type="protein sequence ID" value="BDP40927.1"/>
    <property type="molecule type" value="Genomic_DNA"/>
</dbReference>
<evidence type="ECO:0000256" key="5">
    <source>
        <dbReference type="NCBIfam" id="TIGR01814"/>
    </source>
</evidence>
<feature type="modified residue" description="N6-(pyridoxal phosphate)lysine" evidence="4">
    <location>
        <position position="229"/>
    </location>
</feature>